<protein>
    <submittedName>
        <fullName evidence="7">Polyprenyl synthetase family protein</fullName>
    </submittedName>
</protein>
<dbReference type="Proteomes" id="UP000470772">
    <property type="component" value="Unassembled WGS sequence"/>
</dbReference>
<dbReference type="InterPro" id="IPR033749">
    <property type="entry name" value="Polyprenyl_synt_CS"/>
</dbReference>
<accession>A0A6A9QKJ1</accession>
<dbReference type="Gene3D" id="1.10.600.10">
    <property type="entry name" value="Farnesyl Diphosphate Synthase"/>
    <property type="match status" value="1"/>
</dbReference>
<comment type="caution">
    <text evidence="7">The sequence shown here is derived from an EMBL/GenBank/DDBJ whole genome shotgun (WGS) entry which is preliminary data.</text>
</comment>
<dbReference type="PROSITE" id="PS00444">
    <property type="entry name" value="POLYPRENYL_SYNTHASE_2"/>
    <property type="match status" value="1"/>
</dbReference>
<dbReference type="SFLD" id="SFLDS00005">
    <property type="entry name" value="Isoprenoid_Synthase_Type_I"/>
    <property type="match status" value="1"/>
</dbReference>
<dbReference type="GO" id="GO:0008299">
    <property type="term" value="P:isoprenoid biosynthetic process"/>
    <property type="evidence" value="ECO:0007669"/>
    <property type="project" value="InterPro"/>
</dbReference>
<evidence type="ECO:0000256" key="2">
    <source>
        <dbReference type="ARBA" id="ARBA00006706"/>
    </source>
</evidence>
<dbReference type="InterPro" id="IPR053504">
    <property type="entry name" value="GGPP_synthase"/>
</dbReference>
<evidence type="ECO:0000313" key="7">
    <source>
        <dbReference type="EMBL" id="MUN28800.1"/>
    </source>
</evidence>
<dbReference type="CDD" id="cd00685">
    <property type="entry name" value="Trans_IPPS_HT"/>
    <property type="match status" value="1"/>
</dbReference>
<dbReference type="SUPFAM" id="SSF48576">
    <property type="entry name" value="Terpenoid synthases"/>
    <property type="match status" value="1"/>
</dbReference>
<keyword evidence="8" id="KW-1185">Reference proteome</keyword>
<name>A0A6A9QKJ1_SULME</name>
<evidence type="ECO:0000256" key="5">
    <source>
        <dbReference type="ARBA" id="ARBA00022842"/>
    </source>
</evidence>
<dbReference type="GO" id="GO:0004659">
    <property type="term" value="F:prenyltransferase activity"/>
    <property type="evidence" value="ECO:0007669"/>
    <property type="project" value="InterPro"/>
</dbReference>
<comment type="similarity">
    <text evidence="2 6">Belongs to the FPP/GGPP synthase family.</text>
</comment>
<evidence type="ECO:0000313" key="8">
    <source>
        <dbReference type="Proteomes" id="UP000470772"/>
    </source>
</evidence>
<dbReference type="PANTHER" id="PTHR12001:SF85">
    <property type="entry name" value="SHORT CHAIN ISOPRENYL DIPHOSPHATE SYNTHASE"/>
    <property type="match status" value="1"/>
</dbReference>
<keyword evidence="5" id="KW-0460">Magnesium</keyword>
<dbReference type="InterPro" id="IPR008949">
    <property type="entry name" value="Isoprenoid_synthase_dom_sf"/>
</dbReference>
<keyword evidence="4" id="KW-0479">Metal-binding</keyword>
<dbReference type="RefSeq" id="WP_156016443.1">
    <property type="nucleotide sequence ID" value="NZ_WGGD01000005.1"/>
</dbReference>
<evidence type="ECO:0000256" key="1">
    <source>
        <dbReference type="ARBA" id="ARBA00001946"/>
    </source>
</evidence>
<evidence type="ECO:0000256" key="3">
    <source>
        <dbReference type="ARBA" id="ARBA00022679"/>
    </source>
</evidence>
<gene>
    <name evidence="7" type="ORF">GC250_04950</name>
</gene>
<reference evidence="7 8" key="1">
    <citation type="submission" date="2019-10" db="EMBL/GenBank/DDBJ databases">
        <title>Sequencing and Assembly of Multiple Reported Metal-Biooxidizing Members of the Extremely Thermoacidophilic Archaeal Family Sulfolobaceae.</title>
        <authorList>
            <person name="Counts J.A."/>
            <person name="Kelly R.M."/>
        </authorList>
    </citation>
    <scope>NUCLEOTIDE SEQUENCE [LARGE SCALE GENOMIC DNA]</scope>
    <source>
        <strain evidence="7 8">DSM 6482</strain>
    </source>
</reference>
<proteinExistence type="inferred from homology"/>
<dbReference type="InterPro" id="IPR000092">
    <property type="entry name" value="Polyprenyl_synt"/>
</dbReference>
<dbReference type="NCBIfam" id="NF041003">
    <property type="entry name" value="GGPP_syn"/>
    <property type="match status" value="1"/>
</dbReference>
<dbReference type="EMBL" id="WGGD01000005">
    <property type="protein sequence ID" value="MUN28800.1"/>
    <property type="molecule type" value="Genomic_DNA"/>
</dbReference>
<dbReference type="AlphaFoldDB" id="A0A6A9QKJ1"/>
<evidence type="ECO:0000256" key="6">
    <source>
        <dbReference type="RuleBase" id="RU004466"/>
    </source>
</evidence>
<dbReference type="PANTHER" id="PTHR12001">
    <property type="entry name" value="GERANYLGERANYL PYROPHOSPHATE SYNTHASE"/>
    <property type="match status" value="1"/>
</dbReference>
<evidence type="ECO:0000256" key="4">
    <source>
        <dbReference type="ARBA" id="ARBA00022723"/>
    </source>
</evidence>
<keyword evidence="3 6" id="KW-0808">Transferase</keyword>
<sequence>MNLERYFSDIINDVNNAIAKYLESANTPTLYEASRHLFSAGGKRLRPLILVSSADSLGGDRKRSILAGAAIETLHTFTLVHDDIMDHDSLRRGLPTVHVKWGEPMAILAGDLLHAKAFQMLNDSLTGFDNDIYHKVMETFVNSVITLSEGQAMDMEFENRDDVAIDDYMEMIKKKTAYLIACSSGIGSMISGGDNTTFEKFFNFGLYLGISFQIVDDIIGITSDESELGKPVFSDIREGKRTLLVIKTLNEASSEELLLLRSVLGNRNSSHEDLKKAAEIIKTHSFEYAYNLAEKYKVMALSNLSEINFKNKDAIDALIYISDFTVKRRK</sequence>
<dbReference type="Pfam" id="PF00348">
    <property type="entry name" value="polyprenyl_synt"/>
    <property type="match status" value="1"/>
</dbReference>
<dbReference type="SFLD" id="SFLDG01017">
    <property type="entry name" value="Polyprenyl_Transferase_Like"/>
    <property type="match status" value="1"/>
</dbReference>
<comment type="cofactor">
    <cofactor evidence="1">
        <name>Mg(2+)</name>
        <dbReference type="ChEBI" id="CHEBI:18420"/>
    </cofactor>
</comment>
<dbReference type="PROSITE" id="PS00723">
    <property type="entry name" value="POLYPRENYL_SYNTHASE_1"/>
    <property type="match status" value="1"/>
</dbReference>
<dbReference type="GO" id="GO:0046872">
    <property type="term" value="F:metal ion binding"/>
    <property type="evidence" value="ECO:0007669"/>
    <property type="project" value="UniProtKB-KW"/>
</dbReference>
<organism evidence="7 8">
    <name type="scientific">Sulfuracidifex metallicus DSM 6482 = JCM 9184</name>
    <dbReference type="NCBI Taxonomy" id="523847"/>
    <lineage>
        <taxon>Archaea</taxon>
        <taxon>Thermoproteota</taxon>
        <taxon>Thermoprotei</taxon>
        <taxon>Sulfolobales</taxon>
        <taxon>Sulfolobaceae</taxon>
        <taxon>Sulfuracidifex</taxon>
    </lineage>
</organism>